<protein>
    <submittedName>
        <fullName evidence="1">Uncharacterized protein</fullName>
    </submittedName>
</protein>
<evidence type="ECO:0000313" key="1">
    <source>
        <dbReference type="EMBL" id="KAK7861666.1"/>
    </source>
</evidence>
<accession>A0AAN9VET6</accession>
<gene>
    <name evidence="1" type="ORF">R5R35_005348</name>
</gene>
<dbReference type="Proteomes" id="UP001378592">
    <property type="component" value="Unassembled WGS sequence"/>
</dbReference>
<keyword evidence="2" id="KW-1185">Reference proteome</keyword>
<sequence length="14" mass="1692">MSGGKLKNNEWLEW</sequence>
<reference evidence="1 2" key="1">
    <citation type="submission" date="2024-03" db="EMBL/GenBank/DDBJ databases">
        <title>The genome assembly and annotation of the cricket Gryllus longicercus Weissman &amp; Gray.</title>
        <authorList>
            <person name="Szrajer S."/>
            <person name="Gray D."/>
            <person name="Ylla G."/>
        </authorList>
    </citation>
    <scope>NUCLEOTIDE SEQUENCE [LARGE SCALE GENOMIC DNA]</scope>
    <source>
        <strain evidence="1">DAG 2021-001</strain>
        <tissue evidence="1">Whole body minus gut</tissue>
    </source>
</reference>
<dbReference type="EMBL" id="JAZDUA010000307">
    <property type="protein sequence ID" value="KAK7861666.1"/>
    <property type="molecule type" value="Genomic_DNA"/>
</dbReference>
<organism evidence="1 2">
    <name type="scientific">Gryllus longicercus</name>
    <dbReference type="NCBI Taxonomy" id="2509291"/>
    <lineage>
        <taxon>Eukaryota</taxon>
        <taxon>Metazoa</taxon>
        <taxon>Ecdysozoa</taxon>
        <taxon>Arthropoda</taxon>
        <taxon>Hexapoda</taxon>
        <taxon>Insecta</taxon>
        <taxon>Pterygota</taxon>
        <taxon>Neoptera</taxon>
        <taxon>Polyneoptera</taxon>
        <taxon>Orthoptera</taxon>
        <taxon>Ensifera</taxon>
        <taxon>Gryllidea</taxon>
        <taxon>Grylloidea</taxon>
        <taxon>Gryllidae</taxon>
        <taxon>Gryllinae</taxon>
        <taxon>Gryllus</taxon>
    </lineage>
</organism>
<evidence type="ECO:0000313" key="2">
    <source>
        <dbReference type="Proteomes" id="UP001378592"/>
    </source>
</evidence>
<comment type="caution">
    <text evidence="1">The sequence shown here is derived from an EMBL/GenBank/DDBJ whole genome shotgun (WGS) entry which is preliminary data.</text>
</comment>
<name>A0AAN9VET6_9ORTH</name>
<proteinExistence type="predicted"/>